<dbReference type="OrthoDB" id="2990728at2"/>
<dbReference type="Pfam" id="PF06305">
    <property type="entry name" value="LapA_dom"/>
    <property type="match status" value="1"/>
</dbReference>
<dbReference type="Proteomes" id="UP000298615">
    <property type="component" value="Chromosome"/>
</dbReference>
<dbReference type="PANTHER" id="PTHR41335">
    <property type="entry name" value="MEMBRANE PROTEIN-RELATED"/>
    <property type="match status" value="1"/>
</dbReference>
<dbReference type="GO" id="GO:0005886">
    <property type="term" value="C:plasma membrane"/>
    <property type="evidence" value="ECO:0007669"/>
    <property type="project" value="InterPro"/>
</dbReference>
<dbReference type="AlphaFoldDB" id="A0A4D7CQE2"/>
<sequence>MMKKMWKWIVAAIVILLVVIFSVMNTRYVSLDFGFKSLHLPLIYILLGSFILGGLVTMLLWLTSNFEHRHNIKALQKELDALQASVDDRVVTEVSAAKIELEARLAEKEQELIAVKKDFAEDSNIKNQTIDELQAKLMALMPPQVEEPMEMTLPDESFTAE</sequence>
<dbReference type="InterPro" id="IPR010445">
    <property type="entry name" value="LapA_dom"/>
</dbReference>
<gene>
    <name evidence="1" type="ORF">FA707_05190</name>
</gene>
<reference evidence="1 2" key="1">
    <citation type="submission" date="2019-04" db="EMBL/GenBank/DDBJ databases">
        <title>Vagococcus sp. nov., isolated from faeces of yaks (Bos grunniens).</title>
        <authorList>
            <person name="Ge Y."/>
        </authorList>
    </citation>
    <scope>NUCLEOTIDE SEQUENCE [LARGE SCALE GENOMIC DNA]</scope>
    <source>
        <strain evidence="1 2">MN-17</strain>
    </source>
</reference>
<protein>
    <submittedName>
        <fullName evidence="1">DUF1049 domain-containing protein</fullName>
    </submittedName>
</protein>
<organism evidence="1 2">
    <name type="scientific">Vagococcus zengguangii</name>
    <dbReference type="NCBI Taxonomy" id="2571750"/>
    <lineage>
        <taxon>Bacteria</taxon>
        <taxon>Bacillati</taxon>
        <taxon>Bacillota</taxon>
        <taxon>Bacilli</taxon>
        <taxon>Lactobacillales</taxon>
        <taxon>Enterococcaceae</taxon>
        <taxon>Vagococcus</taxon>
    </lineage>
</organism>
<accession>A0A4D7CQE2</accession>
<dbReference type="RefSeq" id="WP_136953226.1">
    <property type="nucleotide sequence ID" value="NZ_CP039712.1"/>
</dbReference>
<dbReference type="EMBL" id="CP039712">
    <property type="protein sequence ID" value="QCI86395.1"/>
    <property type="molecule type" value="Genomic_DNA"/>
</dbReference>
<evidence type="ECO:0000313" key="1">
    <source>
        <dbReference type="EMBL" id="QCI86395.1"/>
    </source>
</evidence>
<evidence type="ECO:0000313" key="2">
    <source>
        <dbReference type="Proteomes" id="UP000298615"/>
    </source>
</evidence>
<name>A0A4D7CQE2_9ENTE</name>
<keyword evidence="2" id="KW-1185">Reference proteome</keyword>
<dbReference type="KEGG" id="vao:FA707_05190"/>
<proteinExistence type="predicted"/>
<dbReference type="PANTHER" id="PTHR41335:SF1">
    <property type="entry name" value="MEMBRANE PROTEIN"/>
    <property type="match status" value="1"/>
</dbReference>